<proteinExistence type="predicted"/>
<reference evidence="1 2" key="1">
    <citation type="submission" date="2021-03" db="EMBL/GenBank/DDBJ databases">
        <title>Genomic Encyclopedia of Type Strains, Phase IV (KMG-IV): sequencing the most valuable type-strain genomes for metagenomic binning, comparative biology and taxonomic classification.</title>
        <authorList>
            <person name="Goeker M."/>
        </authorList>
    </citation>
    <scope>NUCLEOTIDE SEQUENCE [LARGE SCALE GENOMIC DNA]</scope>
    <source>
        <strain evidence="1 2">DSM 21600</strain>
    </source>
</reference>
<dbReference type="Proteomes" id="UP000759443">
    <property type="component" value="Unassembled WGS sequence"/>
</dbReference>
<evidence type="ECO:0008006" key="3">
    <source>
        <dbReference type="Google" id="ProtNLM"/>
    </source>
</evidence>
<comment type="caution">
    <text evidence="1">The sequence shown here is derived from an EMBL/GenBank/DDBJ whole genome shotgun (WGS) entry which is preliminary data.</text>
</comment>
<name>A0ABS4E2G2_9HYPH</name>
<dbReference type="RefSeq" id="WP_209946972.1">
    <property type="nucleotide sequence ID" value="NZ_JAGGJU010000010.1"/>
</dbReference>
<accession>A0ABS4E2G2</accession>
<evidence type="ECO:0000313" key="2">
    <source>
        <dbReference type="Proteomes" id="UP000759443"/>
    </source>
</evidence>
<sequence length="127" mass="14043">MPVASRIQDIRDRLVSDVDARFAETVRLSFLKNGVVDPSRPAMDIEAVLRVGAAKETNISGGDALSWNARLVAGKAQLHIDVARYEGPSFRQGDTVRALARTGQPWFEVLRIDDRGESRLILELGEK</sequence>
<gene>
    <name evidence="1" type="ORF">J2Z17_003578</name>
</gene>
<dbReference type="EMBL" id="JAGGJU010000010">
    <property type="protein sequence ID" value="MBP1852123.1"/>
    <property type="molecule type" value="Genomic_DNA"/>
</dbReference>
<evidence type="ECO:0000313" key="1">
    <source>
        <dbReference type="EMBL" id="MBP1852123.1"/>
    </source>
</evidence>
<protein>
    <recommendedName>
        <fullName evidence="3">Phage tail protein</fullName>
    </recommendedName>
</protein>
<keyword evidence="2" id="KW-1185">Reference proteome</keyword>
<organism evidence="1 2">
    <name type="scientific">Rhizobium halophytocola</name>
    <dbReference type="NCBI Taxonomy" id="735519"/>
    <lineage>
        <taxon>Bacteria</taxon>
        <taxon>Pseudomonadati</taxon>
        <taxon>Pseudomonadota</taxon>
        <taxon>Alphaproteobacteria</taxon>
        <taxon>Hyphomicrobiales</taxon>
        <taxon>Rhizobiaceae</taxon>
        <taxon>Rhizobium/Agrobacterium group</taxon>
        <taxon>Rhizobium</taxon>
    </lineage>
</organism>